<evidence type="ECO:0000256" key="2">
    <source>
        <dbReference type="ARBA" id="ARBA00010884"/>
    </source>
</evidence>
<comment type="subunit">
    <text evidence="7">Interacts with PDE3B; this interaction regulates PDE3B's stability and expression and, thereby, impacts the antilipolytic action of insulin.</text>
</comment>
<comment type="similarity">
    <text evidence="2">Belongs to the AB hydrolase superfamily. AB hydrolase 4 family.</text>
</comment>
<dbReference type="Ensembl" id="ENSCSRT00000025701.1">
    <property type="protein sequence ID" value="ENSCSRP00000024646.1"/>
    <property type="gene ID" value="ENSCSRG00000018440.1"/>
</dbReference>
<keyword evidence="12" id="KW-1185">Reference proteome</keyword>
<accession>A0A8C3T687</accession>
<keyword evidence="4" id="KW-0597">Phosphoprotein</keyword>
<protein>
    <recommendedName>
        <fullName evidence="8">Protein ABHD15</fullName>
    </recommendedName>
    <alternativeName>
        <fullName evidence="9">Alpha/beta hydrolase domain-containing protein 15</fullName>
    </alternativeName>
</protein>
<evidence type="ECO:0000256" key="4">
    <source>
        <dbReference type="ARBA" id="ARBA00022553"/>
    </source>
</evidence>
<evidence type="ECO:0000256" key="7">
    <source>
        <dbReference type="ARBA" id="ARBA00066099"/>
    </source>
</evidence>
<feature type="chain" id="PRO_5034290406" description="Protein ABHD15" evidence="10">
    <location>
        <begin position="45"/>
        <end position="500"/>
    </location>
</feature>
<evidence type="ECO:0000313" key="12">
    <source>
        <dbReference type="Proteomes" id="UP000694403"/>
    </source>
</evidence>
<dbReference type="FunFam" id="3.40.50.1820:FF:000103">
    <property type="entry name" value="Abhydrolase domain-containing 15"/>
    <property type="match status" value="1"/>
</dbReference>
<dbReference type="AlphaFoldDB" id="A0A8C3T687"/>
<dbReference type="GO" id="GO:0005576">
    <property type="term" value="C:extracellular region"/>
    <property type="evidence" value="ECO:0007669"/>
    <property type="project" value="UniProtKB-SubCell"/>
</dbReference>
<dbReference type="SUPFAM" id="SSF53474">
    <property type="entry name" value="alpha/beta-Hydrolases"/>
    <property type="match status" value="1"/>
</dbReference>
<evidence type="ECO:0000256" key="9">
    <source>
        <dbReference type="ARBA" id="ARBA00082877"/>
    </source>
</evidence>
<dbReference type="GO" id="GO:0034338">
    <property type="term" value="F:short-chain carboxylesterase activity"/>
    <property type="evidence" value="ECO:0007669"/>
    <property type="project" value="TreeGrafter"/>
</dbReference>
<dbReference type="InterPro" id="IPR050960">
    <property type="entry name" value="AB_hydrolase_4_sf"/>
</dbReference>
<comment type="subcellular location">
    <subcellularLocation>
        <location evidence="1">Secreted</location>
    </subcellularLocation>
</comment>
<reference evidence="11" key="2">
    <citation type="submission" date="2025-09" db="UniProtKB">
        <authorList>
            <consortium name="Ensembl"/>
        </authorList>
    </citation>
    <scope>IDENTIFICATION</scope>
</reference>
<keyword evidence="3" id="KW-0964">Secreted</keyword>
<evidence type="ECO:0000256" key="6">
    <source>
        <dbReference type="ARBA" id="ARBA00053358"/>
    </source>
</evidence>
<name>A0A8C3T687_CHESE</name>
<organism evidence="11 12">
    <name type="scientific">Chelydra serpentina</name>
    <name type="common">Snapping turtle</name>
    <name type="synonym">Testudo serpentina</name>
    <dbReference type="NCBI Taxonomy" id="8475"/>
    <lineage>
        <taxon>Eukaryota</taxon>
        <taxon>Metazoa</taxon>
        <taxon>Chordata</taxon>
        <taxon>Craniata</taxon>
        <taxon>Vertebrata</taxon>
        <taxon>Euteleostomi</taxon>
        <taxon>Archelosauria</taxon>
        <taxon>Testudinata</taxon>
        <taxon>Testudines</taxon>
        <taxon>Cryptodira</taxon>
        <taxon>Durocryptodira</taxon>
        <taxon>Americhelydia</taxon>
        <taxon>Chelydroidea</taxon>
        <taxon>Chelydridae</taxon>
        <taxon>Chelydra</taxon>
    </lineage>
</organism>
<evidence type="ECO:0000313" key="11">
    <source>
        <dbReference type="Ensembl" id="ENSCSRP00000024646.1"/>
    </source>
</evidence>
<evidence type="ECO:0000256" key="5">
    <source>
        <dbReference type="ARBA" id="ARBA00022729"/>
    </source>
</evidence>
<sequence>MRISSHCPLLWVSRALSSPGFPFALPALLGLGLFSLLCPERVGAACPSSRVKPFSPQHPSPPPTLIPNSGAQLVCKASALAAYLESQCQALKGLCEASWPWRALPSLQTLASVMGPLDSRVHFVRTYLQLSDEGLVALDWAVGPAQQKRSQTSSTCSAPVLLLVPNSFGKVTRNVSKLCHVALLHGYHPVVFNRRGQNGCPLSTTTLQPYGDPADLREAVRYIRSRCPGALLFAVGESTGAGLLLSYLGECGSSSHVTAAGCISPVFDPRGWFEAGCPWLWQQLLLMSQKVWLSRFATVLGEVLPLDRFFRGQSLRELEEVLFCQAQTWDLYWERNDPLRDVDEVAVPVLCICSQDDPMCGAPRDTLPFELFETNPYFFLALTQGGGHCGFFKDGLCGALWSHEVLLEFFHTTVEPRRGARPVLKVTQGRSGCRQESGCPHNRPDICSWQRSYSCSSLAICRMFLPRALSPQLPLGWPVSQQPRHQGCARLPPPQVLLGL</sequence>
<comment type="function">
    <text evidence="6">May regulate adipocyte lipolysis and liver lipid accumulation.</text>
</comment>
<evidence type="ECO:0000256" key="8">
    <source>
        <dbReference type="ARBA" id="ARBA00072863"/>
    </source>
</evidence>
<evidence type="ECO:0000256" key="1">
    <source>
        <dbReference type="ARBA" id="ARBA00004613"/>
    </source>
</evidence>
<dbReference type="Proteomes" id="UP000694403">
    <property type="component" value="Unplaced"/>
</dbReference>
<dbReference type="Gene3D" id="3.40.50.1820">
    <property type="entry name" value="alpha/beta hydrolase"/>
    <property type="match status" value="1"/>
</dbReference>
<dbReference type="GO" id="GO:0047372">
    <property type="term" value="F:monoacylglycerol lipase activity"/>
    <property type="evidence" value="ECO:0007669"/>
    <property type="project" value="TreeGrafter"/>
</dbReference>
<proteinExistence type="inferred from homology"/>
<dbReference type="InterPro" id="IPR029058">
    <property type="entry name" value="AB_hydrolase_fold"/>
</dbReference>
<dbReference type="PANTHER" id="PTHR10794:SF97">
    <property type="entry name" value="ABHYDROLASE DOMAIN CONTAINING 15"/>
    <property type="match status" value="1"/>
</dbReference>
<reference evidence="11" key="1">
    <citation type="submission" date="2025-08" db="UniProtKB">
        <authorList>
            <consortium name="Ensembl"/>
        </authorList>
    </citation>
    <scope>IDENTIFICATION</scope>
</reference>
<keyword evidence="5 10" id="KW-0732">Signal</keyword>
<evidence type="ECO:0000256" key="10">
    <source>
        <dbReference type="SAM" id="SignalP"/>
    </source>
</evidence>
<evidence type="ECO:0000256" key="3">
    <source>
        <dbReference type="ARBA" id="ARBA00022525"/>
    </source>
</evidence>
<feature type="signal peptide" evidence="10">
    <location>
        <begin position="1"/>
        <end position="44"/>
    </location>
</feature>
<dbReference type="PANTHER" id="PTHR10794">
    <property type="entry name" value="ABHYDROLASE DOMAIN-CONTAINING PROTEIN"/>
    <property type="match status" value="1"/>
</dbReference>